<dbReference type="InterPro" id="IPR003593">
    <property type="entry name" value="AAA+_ATPase"/>
</dbReference>
<dbReference type="Gene3D" id="3.40.50.300">
    <property type="entry name" value="P-loop containing nucleotide triphosphate hydrolases"/>
    <property type="match status" value="1"/>
</dbReference>
<evidence type="ECO:0000256" key="3">
    <source>
        <dbReference type="ARBA" id="ARBA00022840"/>
    </source>
</evidence>
<sequence>MALRAEIRKKLNHFTLDISLACAGGRILSLVGPSGSGKTTILRIIAGLEKPDEGTITCGEEIWVNTGRGTFLPTQKRRLAMVFQDFALFPHLSVFNNVCFAARDRSLAEMLMKRFGIWHLKDTRPQSISGGERQRAAICQALAREPKVLLMDEPFSALDPITRRKLRMAVAEMKHELKIPIIHVTHDIREALFLGDEIVPVVSGKIFQKWILQFMLTMRGEGLCPDRTAQEDQGDIELEIYDARKECKR</sequence>
<dbReference type="SMART" id="SM00382">
    <property type="entry name" value="AAA"/>
    <property type="match status" value="1"/>
</dbReference>
<evidence type="ECO:0000256" key="1">
    <source>
        <dbReference type="ARBA" id="ARBA00022448"/>
    </source>
</evidence>
<gene>
    <name evidence="5" type="primary">modC</name>
    <name evidence="5" type="ORF">SCFA_100022</name>
</gene>
<dbReference type="PANTHER" id="PTHR42781">
    <property type="entry name" value="SPERMIDINE/PUTRESCINE IMPORT ATP-BINDING PROTEIN POTA"/>
    <property type="match status" value="1"/>
</dbReference>
<dbReference type="InterPro" id="IPR050093">
    <property type="entry name" value="ABC_SmlMolc_Importer"/>
</dbReference>
<dbReference type="EMBL" id="CAADRM010000002">
    <property type="protein sequence ID" value="VFU11232.1"/>
    <property type="molecule type" value="Genomic_DNA"/>
</dbReference>
<dbReference type="PROSITE" id="PS50893">
    <property type="entry name" value="ABC_TRANSPORTER_2"/>
    <property type="match status" value="1"/>
</dbReference>
<organism evidence="5">
    <name type="scientific">anaerobic digester metagenome</name>
    <dbReference type="NCBI Taxonomy" id="1263854"/>
    <lineage>
        <taxon>unclassified sequences</taxon>
        <taxon>metagenomes</taxon>
        <taxon>ecological metagenomes</taxon>
    </lineage>
</organism>
<dbReference type="PROSITE" id="PS00211">
    <property type="entry name" value="ABC_TRANSPORTER_1"/>
    <property type="match status" value="1"/>
</dbReference>
<dbReference type="PANTHER" id="PTHR42781:SF4">
    <property type="entry name" value="SPERMIDINE_PUTRESCINE IMPORT ATP-BINDING PROTEIN POTA"/>
    <property type="match status" value="1"/>
</dbReference>
<keyword evidence="5" id="KW-0378">Hydrolase</keyword>
<evidence type="ECO:0000259" key="4">
    <source>
        <dbReference type="PROSITE" id="PS50893"/>
    </source>
</evidence>
<reference evidence="5" key="1">
    <citation type="submission" date="2019-03" db="EMBL/GenBank/DDBJ databases">
        <authorList>
            <person name="Hao L."/>
        </authorList>
    </citation>
    <scope>NUCLEOTIDE SEQUENCE</scope>
</reference>
<dbReference type="InterPro" id="IPR017871">
    <property type="entry name" value="ABC_transporter-like_CS"/>
</dbReference>
<dbReference type="Pfam" id="PF00005">
    <property type="entry name" value="ABC_tran"/>
    <property type="match status" value="1"/>
</dbReference>
<protein>
    <submittedName>
        <fullName evidence="5">Molybdate transporter subunit, ABC-type transporter, ATPase component: MolT family</fullName>
        <ecNumber evidence="5">3.6.3.29</ecNumber>
    </submittedName>
</protein>
<proteinExistence type="predicted"/>
<evidence type="ECO:0000313" key="5">
    <source>
        <dbReference type="EMBL" id="VFU11232.1"/>
    </source>
</evidence>
<dbReference type="InterPro" id="IPR027417">
    <property type="entry name" value="P-loop_NTPase"/>
</dbReference>
<dbReference type="GO" id="GO:0005524">
    <property type="term" value="F:ATP binding"/>
    <property type="evidence" value="ECO:0007669"/>
    <property type="project" value="UniProtKB-KW"/>
</dbReference>
<name>A0A485LTK1_9ZZZZ</name>
<keyword evidence="1" id="KW-0813">Transport</keyword>
<dbReference type="AlphaFoldDB" id="A0A485LTK1"/>
<dbReference type="SUPFAM" id="SSF52540">
    <property type="entry name" value="P-loop containing nucleoside triphosphate hydrolases"/>
    <property type="match status" value="1"/>
</dbReference>
<evidence type="ECO:0000256" key="2">
    <source>
        <dbReference type="ARBA" id="ARBA00022741"/>
    </source>
</evidence>
<accession>A0A485LTK1</accession>
<keyword evidence="2" id="KW-0547">Nucleotide-binding</keyword>
<feature type="domain" description="ABC transporter" evidence="4">
    <location>
        <begin position="3"/>
        <end position="228"/>
    </location>
</feature>
<keyword evidence="3" id="KW-0067">ATP-binding</keyword>
<dbReference type="EC" id="3.6.3.29" evidence="5"/>
<dbReference type="GO" id="GO:0016887">
    <property type="term" value="F:ATP hydrolysis activity"/>
    <property type="evidence" value="ECO:0007669"/>
    <property type="project" value="InterPro"/>
</dbReference>
<dbReference type="InterPro" id="IPR003439">
    <property type="entry name" value="ABC_transporter-like_ATP-bd"/>
</dbReference>